<dbReference type="Gene3D" id="2.30.29.30">
    <property type="entry name" value="Pleckstrin-homology domain (PH domain)/Phosphotyrosine-binding domain (PTB)"/>
    <property type="match status" value="1"/>
</dbReference>
<evidence type="ECO:0000259" key="14">
    <source>
        <dbReference type="PROSITE" id="PS50826"/>
    </source>
</evidence>
<dbReference type="GeneID" id="582821"/>
<evidence type="ECO:0000256" key="9">
    <source>
        <dbReference type="ARBA" id="ARBA00056822"/>
    </source>
</evidence>
<feature type="compositionally biased region" description="Low complexity" evidence="12">
    <location>
        <begin position="719"/>
        <end position="756"/>
    </location>
</feature>
<feature type="region of interest" description="Disordered" evidence="12">
    <location>
        <begin position="345"/>
        <end position="420"/>
    </location>
</feature>
<dbReference type="RefSeq" id="XP_011682852.2">
    <property type="nucleotide sequence ID" value="XM_011684550.2"/>
</dbReference>
<dbReference type="PROSITE" id="PS50826">
    <property type="entry name" value="RUN"/>
    <property type="match status" value="1"/>
</dbReference>
<proteinExistence type="predicted"/>
<dbReference type="GO" id="GO:0010008">
    <property type="term" value="C:endosome membrane"/>
    <property type="evidence" value="ECO:0000318"/>
    <property type="project" value="GO_Central"/>
</dbReference>
<comment type="function">
    <text evidence="9">Plays a role in lysosomes movement and localization at the cell periphery acting as an effector of ARL8B. Required for ARL8B to exert its effects on lysosome location, recruits kinesin-1 to lysosomes and hence direct their movement toward microtubule plus ends. Binding to ARL8B provides a link from lysosomal membranes to plus-end-directed motility. Critical factor involved in NK cell-mediated cytotoxicity. Drives the polarization of cytolytic granules and microtubule-organizing centers (MTOCs) toward the immune synapse between effector NK lymphocytes and target cells. Required for maintenance of the Golgi apparatus organization. May play a role in membrane tubulation.</text>
</comment>
<dbReference type="GO" id="GO:0032418">
    <property type="term" value="P:lysosome localization"/>
    <property type="evidence" value="ECO:0000318"/>
    <property type="project" value="GO_Central"/>
</dbReference>
<dbReference type="Pfam" id="PF02759">
    <property type="entry name" value="RUN"/>
    <property type="match status" value="1"/>
</dbReference>
<feature type="compositionally biased region" description="Basic and acidic residues" evidence="12">
    <location>
        <begin position="243"/>
        <end position="262"/>
    </location>
</feature>
<dbReference type="GO" id="GO:0019894">
    <property type="term" value="F:kinesin binding"/>
    <property type="evidence" value="ECO:0000318"/>
    <property type="project" value="GO_Central"/>
</dbReference>
<dbReference type="OrthoDB" id="9983817at2759"/>
<accession>A0A7M7HJS8</accession>
<evidence type="ECO:0000256" key="4">
    <source>
        <dbReference type="ARBA" id="ARBA00022990"/>
    </source>
</evidence>
<evidence type="ECO:0000256" key="7">
    <source>
        <dbReference type="ARBA" id="ARBA00023765"/>
    </source>
</evidence>
<evidence type="ECO:0000313" key="16">
    <source>
        <dbReference type="Proteomes" id="UP000007110"/>
    </source>
</evidence>
<dbReference type="GO" id="GO:0005765">
    <property type="term" value="C:lysosomal membrane"/>
    <property type="evidence" value="ECO:0007669"/>
    <property type="project" value="UniProtKB-SubCell"/>
</dbReference>
<dbReference type="InterPro" id="IPR057288">
    <property type="entry name" value="PH_PLEKHM2"/>
</dbReference>
<evidence type="ECO:0000259" key="13">
    <source>
        <dbReference type="PROSITE" id="PS50003"/>
    </source>
</evidence>
<feature type="region of interest" description="Disordered" evidence="12">
    <location>
        <begin position="243"/>
        <end position="291"/>
    </location>
</feature>
<evidence type="ECO:0000313" key="15">
    <source>
        <dbReference type="EnsemblMetazoa" id="XP_011682852"/>
    </source>
</evidence>
<dbReference type="PANTHER" id="PTHR46556">
    <property type="entry name" value="PLECKSTRIN HOMOLOGY DOMAIN-CONTAINING FAMILY M MEMBER 2"/>
    <property type="match status" value="1"/>
</dbReference>
<name>A0A7M7HJS8_STRPU</name>
<dbReference type="Pfam" id="PF23142">
    <property type="entry name" value="PH_PLEKHM2"/>
    <property type="match status" value="1"/>
</dbReference>
<keyword evidence="2" id="KW-0963">Cytoplasm</keyword>
<dbReference type="InterPro" id="IPR001849">
    <property type="entry name" value="PH_domain"/>
</dbReference>
<evidence type="ECO:0000256" key="12">
    <source>
        <dbReference type="SAM" id="MobiDB-lite"/>
    </source>
</evidence>
<evidence type="ECO:0000256" key="1">
    <source>
        <dbReference type="ARBA" id="ARBA00004496"/>
    </source>
</evidence>
<dbReference type="SUPFAM" id="SSF140741">
    <property type="entry name" value="RUN domain-like"/>
    <property type="match status" value="1"/>
</dbReference>
<dbReference type="SMART" id="SM00593">
    <property type="entry name" value="RUN"/>
    <property type="match status" value="1"/>
</dbReference>
<feature type="compositionally biased region" description="Acidic residues" evidence="12">
    <location>
        <begin position="391"/>
        <end position="400"/>
    </location>
</feature>
<dbReference type="InterPro" id="IPR004012">
    <property type="entry name" value="Run_dom"/>
</dbReference>
<dbReference type="AlphaFoldDB" id="A0A7M7HJS8"/>
<dbReference type="InParanoid" id="A0A7M7HJS8"/>
<keyword evidence="4" id="KW-0007">Acetylation</keyword>
<keyword evidence="16" id="KW-1185">Reference proteome</keyword>
<dbReference type="OMA" id="PSEMIHS"/>
<evidence type="ECO:0000256" key="11">
    <source>
        <dbReference type="ARBA" id="ARBA00068201"/>
    </source>
</evidence>
<dbReference type="PANTHER" id="PTHR46556:SF1">
    <property type="entry name" value="PLECKSTRIN HOMOLOGY DOMAIN-CONTAINING FAMILY M MEMBER 2"/>
    <property type="match status" value="1"/>
</dbReference>
<dbReference type="CDD" id="cd17680">
    <property type="entry name" value="RUN_PLEKHM2"/>
    <property type="match status" value="1"/>
</dbReference>
<evidence type="ECO:0000256" key="5">
    <source>
        <dbReference type="ARBA" id="ARBA00023136"/>
    </source>
</evidence>
<feature type="compositionally biased region" description="Basic and acidic residues" evidence="12">
    <location>
        <begin position="356"/>
        <end position="370"/>
    </location>
</feature>
<reference evidence="16" key="1">
    <citation type="submission" date="2015-02" db="EMBL/GenBank/DDBJ databases">
        <title>Genome sequencing for Strongylocentrotus purpuratus.</title>
        <authorList>
            <person name="Murali S."/>
            <person name="Liu Y."/>
            <person name="Vee V."/>
            <person name="English A."/>
            <person name="Wang M."/>
            <person name="Skinner E."/>
            <person name="Han Y."/>
            <person name="Muzny D.M."/>
            <person name="Worley K.C."/>
            <person name="Gibbs R.A."/>
        </authorList>
    </citation>
    <scope>NUCLEOTIDE SEQUENCE</scope>
</reference>
<dbReference type="Proteomes" id="UP000007110">
    <property type="component" value="Unassembled WGS sequence"/>
</dbReference>
<keyword evidence="6" id="KW-0458">Lysosome</keyword>
<feature type="compositionally biased region" description="Basic residues" evidence="12">
    <location>
        <begin position="345"/>
        <end position="355"/>
    </location>
</feature>
<dbReference type="InterPro" id="IPR037213">
    <property type="entry name" value="Run_dom_sf"/>
</dbReference>
<dbReference type="SMART" id="SM00233">
    <property type="entry name" value="PH"/>
    <property type="match status" value="1"/>
</dbReference>
<feature type="region of interest" description="Disordered" evidence="12">
    <location>
        <begin position="719"/>
        <end position="759"/>
    </location>
</feature>
<feature type="compositionally biased region" description="Low complexity" evidence="12">
    <location>
        <begin position="379"/>
        <end position="389"/>
    </location>
</feature>
<evidence type="ECO:0000256" key="10">
    <source>
        <dbReference type="ARBA" id="ARBA00064695"/>
    </source>
</evidence>
<feature type="compositionally biased region" description="Basic and acidic residues" evidence="12">
    <location>
        <begin position="464"/>
        <end position="485"/>
    </location>
</feature>
<feature type="domain" description="RUN" evidence="14">
    <location>
        <begin position="38"/>
        <end position="160"/>
    </location>
</feature>
<dbReference type="InterPro" id="IPR053015">
    <property type="entry name" value="PH_domain-containing_M2"/>
</dbReference>
<comment type="subcellular location">
    <subcellularLocation>
        <location evidence="1">Cytoplasm</location>
    </subcellularLocation>
    <subcellularLocation>
        <location evidence="8">Endomembrane system</location>
        <topology evidence="8">Peripheral membrane protein</topology>
        <orientation evidence="8">Cytoplasmic side</orientation>
    </subcellularLocation>
    <subcellularLocation>
        <location evidence="7">Lysosome membrane</location>
        <topology evidence="7">Peripheral membrane protein</topology>
    </subcellularLocation>
</comment>
<protein>
    <recommendedName>
        <fullName evidence="11">Pleckstrin homology domain-containing family M member 2</fullName>
    </recommendedName>
</protein>
<dbReference type="PROSITE" id="PS50003">
    <property type="entry name" value="PH_DOMAIN"/>
    <property type="match status" value="1"/>
</dbReference>
<dbReference type="InterPro" id="IPR011993">
    <property type="entry name" value="PH-like_dom_sf"/>
</dbReference>
<feature type="region of interest" description="Disordered" evidence="12">
    <location>
        <begin position="623"/>
        <end position="657"/>
    </location>
</feature>
<dbReference type="CTD" id="23207"/>
<feature type="region of interest" description="Disordered" evidence="12">
    <location>
        <begin position="434"/>
        <end position="485"/>
    </location>
</feature>
<comment type="subunit">
    <text evidence="10">Interacts with KLC2 (via TPR repeats). Interacts with KIF5B. Interacts with BORCS5. Interacts (via RUN domain) with ARL8B (GTP-bound form); PLEKHM1 and PLEKHM2 compete for interaction with ARL8B. Interacts with ARL8A.</text>
</comment>
<dbReference type="Gene3D" id="1.20.58.900">
    <property type="match status" value="1"/>
</dbReference>
<evidence type="ECO:0000256" key="2">
    <source>
        <dbReference type="ARBA" id="ARBA00022490"/>
    </source>
</evidence>
<feature type="compositionally biased region" description="Polar residues" evidence="12">
    <location>
        <begin position="264"/>
        <end position="281"/>
    </location>
</feature>
<keyword evidence="5" id="KW-0472">Membrane</keyword>
<dbReference type="KEGG" id="spu:582821"/>
<dbReference type="GO" id="GO:0032880">
    <property type="term" value="P:regulation of protein localization"/>
    <property type="evidence" value="ECO:0000318"/>
    <property type="project" value="GO_Central"/>
</dbReference>
<dbReference type="EnsemblMetazoa" id="XM_011684550">
    <property type="protein sequence ID" value="XP_011682852"/>
    <property type="gene ID" value="LOC582821"/>
</dbReference>
<evidence type="ECO:0000256" key="8">
    <source>
        <dbReference type="ARBA" id="ARBA00029433"/>
    </source>
</evidence>
<organism evidence="15 16">
    <name type="scientific">Strongylocentrotus purpuratus</name>
    <name type="common">Purple sea urchin</name>
    <dbReference type="NCBI Taxonomy" id="7668"/>
    <lineage>
        <taxon>Eukaryota</taxon>
        <taxon>Metazoa</taxon>
        <taxon>Echinodermata</taxon>
        <taxon>Eleutherozoa</taxon>
        <taxon>Echinozoa</taxon>
        <taxon>Echinoidea</taxon>
        <taxon>Euechinoidea</taxon>
        <taxon>Echinacea</taxon>
        <taxon>Camarodonta</taxon>
        <taxon>Echinidea</taxon>
        <taxon>Strongylocentrotidae</taxon>
        <taxon>Strongylocentrotus</taxon>
    </lineage>
</organism>
<evidence type="ECO:0000256" key="6">
    <source>
        <dbReference type="ARBA" id="ARBA00023228"/>
    </source>
</evidence>
<sequence length="1276" mass="143127">MTSQRVKLKDQILDGIARSVKEVQAYSFSSDGEVVKVNNEARPLQRLVEHLDHAFLHGLKHITPGYWVFVRRFTHKLVISDIIGLDRLATDLGRSRAWLYQSLNEGALESYFRCFQGSEEVLKKFYIEHALMRDSERLTLLMTLVSGLDFVTFDLELNVAYFDLVSHIPRSASNPRDLDDTVSIHSNASLESASSSLVNDLDTHSLLGGIEGGFFPEGSPRDVLQSSLSVDESSVKVCFDDVRAEDTQEASPRDEVEEKEANRSLGNPTEDSSSTCNPSGTESHETDDTNEITRPLTLDLDTQSNNNSSNELKHVTRNYSTPDFDINMDKVAEQDQNLEVIRIRKKAKKKKKRKSSKNDVKPVVKLQEPRRGKRRDRSSSPSTVSIASSCIEEEEEEVEDKESCLGMEGSVEGGEGSLSSAANLSECSAVEEDLDCERVPTSSAPESENTTQECSSGTRLIDLAQHREGRPRRVDGESKETEKRQNVLEHCSEIVTEIVDSMYEDTKKPVSTVDFVVCKEDNVDINREHIRDVVPVRVDTAQLRLPSFADPMTQDGFNSSMDGADQSMIYWQADITDNSFDAEVVSSTPAKSACRVSIQHDHDDVVEDDDVFLRESIAFQSGKDTAEESGDSGIRKHRKANKSDKQKPPQRTLSGTLEYNDTISVELTTQRTDVSAASQDAHLRGQSLISDVPISPDSGINQSFVESSLSKDIITCSSDSLSSGIGSNPDTSNTTTDTNNTTTSSCAPSTPAADSDYGTLDASPHGLSIVQSAEEDVDGFVLVDKNDFLGERSQGDGKDASMDPLCAVDVNAYDSGNPPDAVAVETYDFYCDEDGEKMTTHEAEMKVDNNLKLYLMLEIFKIEDEKYHKLIRLSTGHMEGNLLPAFILLTDLAIYILRRGERNGRFSTESRTLYQELDYVLIGLNYQSVQLVCKNRRKHFWLTTGSQSLTRFFVHSLRAVMKMGNQIDSLCVLTDATAQAIGLKKYVAGEEKVEMSEVEVHLYNLVHWEDLLDSTTAADLQLYLPATKRKGMLHYKTKESFFVGSYWKVAYFKLKQNVLKRYPRKEAEEPDLIIDLGSQRFGGCRRVHNTDRRFSFELVLTDGSQPLRLSCENELELSHWLQSICEVASHQHSMSQMKGPKPNPCQPSCAVITSRSVLLCLEDYQTHFFRTLARTDLGTISRVERSKSNLSYLVMSFRNTDCDNPWLLYFNCSRELDKFVNHLSQAFHQRTQKDLKISTIQDEKLARRCSNCQDLILSAWQRSDSLGRGRVRGDSW</sequence>
<dbReference type="FunFam" id="2.30.29.30:FF:000148">
    <property type="entry name" value="pleckstrin homology domain-containing family M member 2"/>
    <property type="match status" value="1"/>
</dbReference>
<dbReference type="Pfam" id="PF00169">
    <property type="entry name" value="PH"/>
    <property type="match status" value="1"/>
</dbReference>
<keyword evidence="3" id="KW-0597">Phosphoprotein</keyword>
<feature type="domain" description="PH" evidence="13">
    <location>
        <begin position="1026"/>
        <end position="1129"/>
    </location>
</feature>
<evidence type="ECO:0000256" key="3">
    <source>
        <dbReference type="ARBA" id="ARBA00022553"/>
    </source>
</evidence>
<feature type="compositionally biased region" description="Polar residues" evidence="12">
    <location>
        <begin position="440"/>
        <end position="458"/>
    </location>
</feature>
<dbReference type="SUPFAM" id="SSF50729">
    <property type="entry name" value="PH domain-like"/>
    <property type="match status" value="1"/>
</dbReference>
<feature type="compositionally biased region" description="Polar residues" evidence="12">
    <location>
        <begin position="300"/>
        <end position="310"/>
    </location>
</feature>
<dbReference type="InterPro" id="IPR047327">
    <property type="entry name" value="RUN_PLEKHM2"/>
</dbReference>
<dbReference type="CDD" id="cd13309">
    <property type="entry name" value="PH_SKIP"/>
    <property type="match status" value="1"/>
</dbReference>
<reference evidence="15" key="2">
    <citation type="submission" date="2021-01" db="UniProtKB">
        <authorList>
            <consortium name="EnsemblMetazoa"/>
        </authorList>
    </citation>
    <scope>IDENTIFICATION</scope>
</reference>
<dbReference type="GO" id="GO:0007030">
    <property type="term" value="P:Golgi organization"/>
    <property type="evidence" value="ECO:0000318"/>
    <property type="project" value="GO_Central"/>
</dbReference>
<feature type="region of interest" description="Disordered" evidence="12">
    <location>
        <begin position="297"/>
        <end position="316"/>
    </location>
</feature>
<dbReference type="FunFam" id="1.20.58.900:FF:000004">
    <property type="entry name" value="pleckstrin homology domain-containing family M member 2 isoform X2"/>
    <property type="match status" value="1"/>
</dbReference>